<sequence>MEVDQLRNYLPAVIDEIAKASHNGPIHVDNALGGLKMAKDIFTEKISDNGSLQTVVVGLYKGYKQHVRNNPSSGEKVSWKRTFGVKRCQELGQKRLPDAVDFFLRKAATSRELCAAMKSFLDGYFCLPGTAACNTATRARLEACFAHILAAFEASLPTRAWALRVGGRLMKRDAYSKVPNGEAEGLFFDSDIPFIDAFWLENPEALF</sequence>
<reference evidence="1 2" key="1">
    <citation type="journal article" date="2014" name="Nat. Commun.">
        <title>Klebsormidium flaccidum genome reveals primary factors for plant terrestrial adaptation.</title>
        <authorList>
            <person name="Hori K."/>
            <person name="Maruyama F."/>
            <person name="Fujisawa T."/>
            <person name="Togashi T."/>
            <person name="Yamamoto N."/>
            <person name="Seo M."/>
            <person name="Sato S."/>
            <person name="Yamada T."/>
            <person name="Mori H."/>
            <person name="Tajima N."/>
            <person name="Moriyama T."/>
            <person name="Ikeuchi M."/>
            <person name="Watanabe M."/>
            <person name="Wada H."/>
            <person name="Kobayashi K."/>
            <person name="Saito M."/>
            <person name="Masuda T."/>
            <person name="Sasaki-Sekimoto Y."/>
            <person name="Mashiguchi K."/>
            <person name="Awai K."/>
            <person name="Shimojima M."/>
            <person name="Masuda S."/>
            <person name="Iwai M."/>
            <person name="Nobusawa T."/>
            <person name="Narise T."/>
            <person name="Kondo S."/>
            <person name="Saito H."/>
            <person name="Sato R."/>
            <person name="Murakawa M."/>
            <person name="Ihara Y."/>
            <person name="Oshima-Yamada Y."/>
            <person name="Ohtaka K."/>
            <person name="Satoh M."/>
            <person name="Sonobe K."/>
            <person name="Ishii M."/>
            <person name="Ohtani R."/>
            <person name="Kanamori-Sato M."/>
            <person name="Honoki R."/>
            <person name="Miyazaki D."/>
            <person name="Mochizuki H."/>
            <person name="Umetsu J."/>
            <person name="Higashi K."/>
            <person name="Shibata D."/>
            <person name="Kamiya Y."/>
            <person name="Sato N."/>
            <person name="Nakamura Y."/>
            <person name="Tabata S."/>
            <person name="Ida S."/>
            <person name="Kurokawa K."/>
            <person name="Ohta H."/>
        </authorList>
    </citation>
    <scope>NUCLEOTIDE SEQUENCE [LARGE SCALE GENOMIC DNA]</scope>
    <source>
        <strain evidence="1 2">NIES-2285</strain>
    </source>
</reference>
<dbReference type="Proteomes" id="UP000054558">
    <property type="component" value="Unassembled WGS sequence"/>
</dbReference>
<keyword evidence="2" id="KW-1185">Reference proteome</keyword>
<protein>
    <submittedName>
        <fullName evidence="1">Uncharacterized protein</fullName>
    </submittedName>
</protein>
<accession>A0A1Y1IAD5</accession>
<proteinExistence type="predicted"/>
<evidence type="ECO:0000313" key="2">
    <source>
        <dbReference type="Proteomes" id="UP000054558"/>
    </source>
</evidence>
<name>A0A1Y1IAD5_KLENI</name>
<dbReference type="AlphaFoldDB" id="A0A1Y1IAD5"/>
<gene>
    <name evidence="1" type="ORF">KFL_002470150</name>
</gene>
<dbReference type="EMBL" id="DF237196">
    <property type="protein sequence ID" value="GAQ85656.1"/>
    <property type="molecule type" value="Genomic_DNA"/>
</dbReference>
<organism evidence="1 2">
    <name type="scientific">Klebsormidium nitens</name>
    <name type="common">Green alga</name>
    <name type="synonym">Ulothrix nitens</name>
    <dbReference type="NCBI Taxonomy" id="105231"/>
    <lineage>
        <taxon>Eukaryota</taxon>
        <taxon>Viridiplantae</taxon>
        <taxon>Streptophyta</taxon>
        <taxon>Klebsormidiophyceae</taxon>
        <taxon>Klebsormidiales</taxon>
        <taxon>Klebsormidiaceae</taxon>
        <taxon>Klebsormidium</taxon>
    </lineage>
</organism>
<evidence type="ECO:0000313" key="1">
    <source>
        <dbReference type="EMBL" id="GAQ85656.1"/>
    </source>
</evidence>